<feature type="coiled-coil region" evidence="1">
    <location>
        <begin position="130"/>
        <end position="157"/>
    </location>
</feature>
<keyword evidence="3" id="KW-1185">Reference proteome</keyword>
<evidence type="ECO:0000313" key="3">
    <source>
        <dbReference type="Proteomes" id="UP000823388"/>
    </source>
</evidence>
<gene>
    <name evidence="2" type="ORF">PVAP13_5NG488972</name>
</gene>
<dbReference type="EMBL" id="CM029046">
    <property type="protein sequence ID" value="KAG2591524.1"/>
    <property type="molecule type" value="Genomic_DNA"/>
</dbReference>
<comment type="caution">
    <text evidence="2">The sequence shown here is derived from an EMBL/GenBank/DDBJ whole genome shotgun (WGS) entry which is preliminary data.</text>
</comment>
<keyword evidence="1" id="KW-0175">Coiled coil</keyword>
<sequence length="189" mass="21141">MYIHYWTRSYKGACPESFSKPISRQETLPTHLEGTSTAEGPVHPAEEEARSYLGKLDAAFTEANDEIEHGLSGREALDSARLKTASQLQEVSMQAVEYERLAKSARLCEAELQEREDTYTRCLITCNDAVNSQRDNADKLEKRIAEVKALVEQSTEQSRDQEGAFQSAVAMILTYPVKDLPPKKSPSVE</sequence>
<reference evidence="2" key="1">
    <citation type="submission" date="2020-05" db="EMBL/GenBank/DDBJ databases">
        <title>WGS assembly of Panicum virgatum.</title>
        <authorList>
            <person name="Lovell J.T."/>
            <person name="Jenkins J."/>
            <person name="Shu S."/>
            <person name="Juenger T.E."/>
            <person name="Schmutz J."/>
        </authorList>
    </citation>
    <scope>NUCLEOTIDE SEQUENCE</scope>
    <source>
        <strain evidence="2">AP13</strain>
    </source>
</reference>
<evidence type="ECO:0000256" key="1">
    <source>
        <dbReference type="SAM" id="Coils"/>
    </source>
</evidence>
<dbReference type="Proteomes" id="UP000823388">
    <property type="component" value="Chromosome 5N"/>
</dbReference>
<evidence type="ECO:0000313" key="2">
    <source>
        <dbReference type="EMBL" id="KAG2591524.1"/>
    </source>
</evidence>
<name>A0A8T0S1I5_PANVG</name>
<protein>
    <submittedName>
        <fullName evidence="2">Uncharacterized protein</fullName>
    </submittedName>
</protein>
<organism evidence="2 3">
    <name type="scientific">Panicum virgatum</name>
    <name type="common">Blackwell switchgrass</name>
    <dbReference type="NCBI Taxonomy" id="38727"/>
    <lineage>
        <taxon>Eukaryota</taxon>
        <taxon>Viridiplantae</taxon>
        <taxon>Streptophyta</taxon>
        <taxon>Embryophyta</taxon>
        <taxon>Tracheophyta</taxon>
        <taxon>Spermatophyta</taxon>
        <taxon>Magnoliopsida</taxon>
        <taxon>Liliopsida</taxon>
        <taxon>Poales</taxon>
        <taxon>Poaceae</taxon>
        <taxon>PACMAD clade</taxon>
        <taxon>Panicoideae</taxon>
        <taxon>Panicodae</taxon>
        <taxon>Paniceae</taxon>
        <taxon>Panicinae</taxon>
        <taxon>Panicum</taxon>
        <taxon>Panicum sect. Hiantes</taxon>
    </lineage>
</organism>
<accession>A0A8T0S1I5</accession>
<proteinExistence type="predicted"/>
<dbReference type="AlphaFoldDB" id="A0A8T0S1I5"/>